<accession>A0AAV6U810</accession>
<name>A0AAV6U810_9ARAC</name>
<sequence>MSAKYTIPRNIVRCLLITFNLSITLLAIFVLFSHPLELLRSFRAAEYVTMTLTMIVYRWTLCLRMTHFKDIVESLRETYVKRTTKLWICAWAVASIAIQIFLFSNKFANLKKSTKSKILGFSIPEPYSGILNYSYSVIIYIHFILALNIFSIYYVSVSYQMRSKMFNYLEKISSRHVLKLNLLMQSYTRISNMVEDMDDALSFPMFCHTLYSAVSMYNVLAVTLNPGQNELSTEALVHANIFFLMTLQSFVAMAVSASSISEASHRISKKIKSLSPDSLGSAFQLQRFISMTEEGGLCLTLWKIVPIRRSFIFGALGTIFTYILLFRSTWSI</sequence>
<keyword evidence="1" id="KW-0812">Transmembrane</keyword>
<evidence type="ECO:0000313" key="2">
    <source>
        <dbReference type="EMBL" id="KAG8180100.1"/>
    </source>
</evidence>
<keyword evidence="1" id="KW-0472">Membrane</keyword>
<proteinExistence type="predicted"/>
<keyword evidence="3" id="KW-1185">Reference proteome</keyword>
<evidence type="ECO:0008006" key="4">
    <source>
        <dbReference type="Google" id="ProtNLM"/>
    </source>
</evidence>
<dbReference type="Proteomes" id="UP000827092">
    <property type="component" value="Unassembled WGS sequence"/>
</dbReference>
<feature type="transmembrane region" description="Helical" evidence="1">
    <location>
        <begin position="200"/>
        <end position="221"/>
    </location>
</feature>
<evidence type="ECO:0000313" key="3">
    <source>
        <dbReference type="Proteomes" id="UP000827092"/>
    </source>
</evidence>
<feature type="transmembrane region" description="Helical" evidence="1">
    <location>
        <begin position="84"/>
        <end position="103"/>
    </location>
</feature>
<reference evidence="2 3" key="1">
    <citation type="journal article" date="2022" name="Nat. Ecol. Evol.">
        <title>A masculinizing supergene underlies an exaggerated male reproductive morph in a spider.</title>
        <authorList>
            <person name="Hendrickx F."/>
            <person name="De Corte Z."/>
            <person name="Sonet G."/>
            <person name="Van Belleghem S.M."/>
            <person name="Kostlbacher S."/>
            <person name="Vangestel C."/>
        </authorList>
    </citation>
    <scope>NUCLEOTIDE SEQUENCE [LARGE SCALE GENOMIC DNA]</scope>
    <source>
        <strain evidence="2">W744_W776</strain>
    </source>
</reference>
<keyword evidence="1" id="KW-1133">Transmembrane helix</keyword>
<organism evidence="2 3">
    <name type="scientific">Oedothorax gibbosus</name>
    <dbReference type="NCBI Taxonomy" id="931172"/>
    <lineage>
        <taxon>Eukaryota</taxon>
        <taxon>Metazoa</taxon>
        <taxon>Ecdysozoa</taxon>
        <taxon>Arthropoda</taxon>
        <taxon>Chelicerata</taxon>
        <taxon>Arachnida</taxon>
        <taxon>Araneae</taxon>
        <taxon>Araneomorphae</taxon>
        <taxon>Entelegynae</taxon>
        <taxon>Araneoidea</taxon>
        <taxon>Linyphiidae</taxon>
        <taxon>Erigoninae</taxon>
        <taxon>Oedothorax</taxon>
    </lineage>
</organism>
<feature type="transmembrane region" description="Helical" evidence="1">
    <location>
        <begin position="44"/>
        <end position="63"/>
    </location>
</feature>
<dbReference type="EMBL" id="JAFNEN010000586">
    <property type="protein sequence ID" value="KAG8180100.1"/>
    <property type="molecule type" value="Genomic_DNA"/>
</dbReference>
<feature type="transmembrane region" description="Helical" evidence="1">
    <location>
        <begin position="12"/>
        <end position="32"/>
    </location>
</feature>
<protein>
    <recommendedName>
        <fullName evidence="4">Gustatory receptor</fullName>
    </recommendedName>
</protein>
<feature type="transmembrane region" description="Helical" evidence="1">
    <location>
        <begin position="241"/>
        <end position="260"/>
    </location>
</feature>
<feature type="transmembrane region" description="Helical" evidence="1">
    <location>
        <begin position="311"/>
        <end position="330"/>
    </location>
</feature>
<dbReference type="AlphaFoldDB" id="A0AAV6U810"/>
<comment type="caution">
    <text evidence="2">The sequence shown here is derived from an EMBL/GenBank/DDBJ whole genome shotgun (WGS) entry which is preliminary data.</text>
</comment>
<evidence type="ECO:0000256" key="1">
    <source>
        <dbReference type="SAM" id="Phobius"/>
    </source>
</evidence>
<feature type="transmembrane region" description="Helical" evidence="1">
    <location>
        <begin position="133"/>
        <end position="155"/>
    </location>
</feature>
<gene>
    <name evidence="2" type="ORF">JTE90_027879</name>
</gene>